<name>A0A918NVI3_9ACTN</name>
<sequence>MSGRAPAALRGAPGPPRLGAVLRITDARTGASTEATAVRRGLTRVTAHVPRADATGLRVLLAADLLVRALELQGTPVWAVLAGREGRAELREEAAELGIRPFGDQLDVGTTLGGARGLHVVGAGGEEVDGVRVEVAPADWDAVPPEPAALRLALLGHARHEAVTLGADALAEAAGTLARLRAQVAAWATRPSRPVPEAVRGRLRTAWEDDLDVPAVLEELRAAGHAPDLPDGARFETYAYADRLLGLDLVRDVGRAAGP</sequence>
<proteinExistence type="predicted"/>
<evidence type="ECO:0008006" key="3">
    <source>
        <dbReference type="Google" id="ProtNLM"/>
    </source>
</evidence>
<evidence type="ECO:0000313" key="1">
    <source>
        <dbReference type="EMBL" id="GGX99757.1"/>
    </source>
</evidence>
<comment type="caution">
    <text evidence="1">The sequence shown here is derived from an EMBL/GenBank/DDBJ whole genome shotgun (WGS) entry which is preliminary data.</text>
</comment>
<dbReference type="AlphaFoldDB" id="A0A918NVI3"/>
<keyword evidence="2" id="KW-1185">Reference proteome</keyword>
<gene>
    <name evidence="1" type="ORF">GCM10010358_61800</name>
</gene>
<evidence type="ECO:0000313" key="2">
    <source>
        <dbReference type="Proteomes" id="UP000619244"/>
    </source>
</evidence>
<dbReference type="Proteomes" id="UP000619244">
    <property type="component" value="Unassembled WGS sequence"/>
</dbReference>
<organism evidence="1 2">
    <name type="scientific">Streptomyces minutiscleroticus</name>
    <dbReference type="NCBI Taxonomy" id="68238"/>
    <lineage>
        <taxon>Bacteria</taxon>
        <taxon>Bacillati</taxon>
        <taxon>Actinomycetota</taxon>
        <taxon>Actinomycetes</taxon>
        <taxon>Kitasatosporales</taxon>
        <taxon>Streptomycetaceae</taxon>
        <taxon>Streptomyces</taxon>
    </lineage>
</organism>
<reference evidence="1" key="1">
    <citation type="journal article" date="2014" name="Int. J. Syst. Evol. Microbiol.">
        <title>Complete genome sequence of Corynebacterium casei LMG S-19264T (=DSM 44701T), isolated from a smear-ripened cheese.</title>
        <authorList>
            <consortium name="US DOE Joint Genome Institute (JGI-PGF)"/>
            <person name="Walter F."/>
            <person name="Albersmeier A."/>
            <person name="Kalinowski J."/>
            <person name="Ruckert C."/>
        </authorList>
    </citation>
    <scope>NUCLEOTIDE SEQUENCE</scope>
    <source>
        <strain evidence="1">JCM 4790</strain>
    </source>
</reference>
<dbReference type="EMBL" id="BMVU01000042">
    <property type="protein sequence ID" value="GGX99757.1"/>
    <property type="molecule type" value="Genomic_DNA"/>
</dbReference>
<reference evidence="1" key="2">
    <citation type="submission" date="2020-09" db="EMBL/GenBank/DDBJ databases">
        <authorList>
            <person name="Sun Q."/>
            <person name="Ohkuma M."/>
        </authorList>
    </citation>
    <scope>NUCLEOTIDE SEQUENCE</scope>
    <source>
        <strain evidence="1">JCM 4790</strain>
    </source>
</reference>
<protein>
    <recommendedName>
        <fullName evidence="3">Cysteinyl-tRNA synthetase</fullName>
    </recommendedName>
</protein>
<accession>A0A918NVI3</accession>